<keyword evidence="2" id="KW-0479">Metal-binding</keyword>
<gene>
    <name evidence="4" type="ORF">MB9_0153</name>
</gene>
<organism evidence="4 5">
    <name type="scientific">Methanobacterium formicicum</name>
    <dbReference type="NCBI Taxonomy" id="2162"/>
    <lineage>
        <taxon>Archaea</taxon>
        <taxon>Methanobacteriati</taxon>
        <taxon>Methanobacteriota</taxon>
        <taxon>Methanomada group</taxon>
        <taxon>Methanobacteria</taxon>
        <taxon>Methanobacteriales</taxon>
        <taxon>Methanobacteriaceae</taxon>
        <taxon>Methanobacterium</taxon>
    </lineage>
</organism>
<dbReference type="Gene3D" id="3.40.228.10">
    <property type="entry name" value="Dimethylsulfoxide Reductase, domain 2"/>
    <property type="match status" value="1"/>
</dbReference>
<evidence type="ECO:0000256" key="2">
    <source>
        <dbReference type="ARBA" id="ARBA00023014"/>
    </source>
</evidence>
<dbReference type="PANTHER" id="PTHR43742">
    <property type="entry name" value="TRIMETHYLAMINE-N-OXIDE REDUCTASE"/>
    <property type="match status" value="1"/>
</dbReference>
<dbReference type="GO" id="GO:0050626">
    <property type="term" value="F:trimethylamine-N-oxide reductase (cytochrome c) activity"/>
    <property type="evidence" value="ECO:0007669"/>
    <property type="project" value="UniProtKB-EC"/>
</dbReference>
<keyword evidence="1" id="KW-0408">Iron</keyword>
<dbReference type="SUPFAM" id="SSF53706">
    <property type="entry name" value="Formate dehydrogenase/DMSO reductase, domains 1-3"/>
    <property type="match status" value="1"/>
</dbReference>
<dbReference type="EC" id="1.7.2.3" evidence="4"/>
<dbReference type="GO" id="GO:0051536">
    <property type="term" value="F:iron-sulfur cluster binding"/>
    <property type="evidence" value="ECO:0007669"/>
    <property type="project" value="UniProtKB-KW"/>
</dbReference>
<evidence type="ECO:0000259" key="3">
    <source>
        <dbReference type="Pfam" id="PF00384"/>
    </source>
</evidence>
<evidence type="ECO:0000313" key="5">
    <source>
        <dbReference type="Proteomes" id="UP000062768"/>
    </source>
</evidence>
<protein>
    <submittedName>
        <fullName evidence="4">Trimethylamine-N-oxide reductase (Cytochrome c)</fullName>
        <ecNumber evidence="4">1.7.2.3</ecNumber>
    </submittedName>
</protein>
<feature type="domain" description="Molybdopterin oxidoreductase" evidence="3">
    <location>
        <begin position="9"/>
        <end position="104"/>
    </location>
</feature>
<reference evidence="4" key="1">
    <citation type="submission" date="2014-09" db="EMBL/GenBank/DDBJ databases">
        <authorList>
            <person name="Wibberg D."/>
        </authorList>
    </citation>
    <scope>NUCLEOTIDE SEQUENCE [LARGE SCALE GENOMIC DNA]</scope>
    <source>
        <strain evidence="4">Mb9</strain>
    </source>
</reference>
<proteinExistence type="predicted"/>
<keyword evidence="4" id="KW-0560">Oxidoreductase</keyword>
<dbReference type="InterPro" id="IPR050612">
    <property type="entry name" value="Prok_Mopterin_Oxidored"/>
</dbReference>
<sequence>MPYSTHQPPIKLIFLSSGNPVTLNPNSLKVKKGFESADFVIMIDHFLNDTSDVAHLFLPGTTYLEEEDLMGSYGHNWVSPVNQVVPPQGEAKSEFEIFQLLAERLDFKEEMSGDPKMWLEKMAKPILKQGITFEELQKAPQRMVNPNDIPFSTGKFQTLSGKFEFIHVFEPGNNSVQGYPLRLLSTMPDDFVGSVPPGIPLLELRKSRFIPIF</sequence>
<dbReference type="Proteomes" id="UP000062768">
    <property type="component" value="Chromosome I"/>
</dbReference>
<evidence type="ECO:0000256" key="1">
    <source>
        <dbReference type="ARBA" id="ARBA00023004"/>
    </source>
</evidence>
<evidence type="ECO:0000313" key="4">
    <source>
        <dbReference type="EMBL" id="CEL23809.1"/>
    </source>
</evidence>
<dbReference type="PANTHER" id="PTHR43742:SF6">
    <property type="entry name" value="OXIDOREDUCTASE YYAE-RELATED"/>
    <property type="match status" value="1"/>
</dbReference>
<keyword evidence="2" id="KW-0411">Iron-sulfur</keyword>
<dbReference type="PATRIC" id="fig|2162.10.peg.162"/>
<dbReference type="EMBL" id="LN734822">
    <property type="protein sequence ID" value="CEL23809.1"/>
    <property type="molecule type" value="Genomic_DNA"/>
</dbReference>
<dbReference type="RefSeq" id="WP_060537250.1">
    <property type="nucleotide sequence ID" value="NZ_LN734822.1"/>
</dbReference>
<keyword evidence="5" id="KW-1185">Reference proteome</keyword>
<dbReference type="Pfam" id="PF00384">
    <property type="entry name" value="Molybdopterin"/>
    <property type="match status" value="1"/>
</dbReference>
<accession>A0A0S4FLC3</accession>
<dbReference type="GeneID" id="69054649"/>
<dbReference type="InterPro" id="IPR006656">
    <property type="entry name" value="Mopterin_OxRdtase"/>
</dbReference>
<dbReference type="Gene3D" id="3.40.50.740">
    <property type="match status" value="1"/>
</dbReference>
<dbReference type="AlphaFoldDB" id="A0A0S4FLC3"/>
<name>A0A0S4FLC3_METFO</name>
<dbReference type="Gene3D" id="3.30.2070.10">
    <property type="entry name" value="Formate dehydrogenase/DMSO reductase"/>
    <property type="match status" value="1"/>
</dbReference>